<evidence type="ECO:0000256" key="11">
    <source>
        <dbReference type="ARBA" id="ARBA00023136"/>
    </source>
</evidence>
<dbReference type="EMBL" id="OZ037950">
    <property type="protein sequence ID" value="CAL1713139.1"/>
    <property type="molecule type" value="Genomic_DNA"/>
</dbReference>
<evidence type="ECO:0000256" key="1">
    <source>
        <dbReference type="ARBA" id="ARBA00004370"/>
    </source>
</evidence>
<feature type="transmembrane region" description="Helical" evidence="15">
    <location>
        <begin position="227"/>
        <end position="250"/>
    </location>
</feature>
<keyword evidence="17" id="KW-1185">Reference proteome</keyword>
<keyword evidence="4 13" id="KW-0679">Respiratory chain</keyword>
<sequence>MLRTSTLLRQVPVACRTLALAPASRRTFTSSLLRLKPALTSKGTDVSGSAGVEGLHRKDTPSATAVLETQSGEKVDVSAGVPSIVKGDWVLFHPVYSPEELRAVQVLHHEAKTFSDKIAVYFVRLLRWSFDLVSGYKHKPLPPNSNNMSLEELREGGYIMTEHAWLSRMLFLESIAGVPGMVAATLRHLRSLRLMRRDAGWIHTLLEEAENERMHLMTFMAVRKPSWFFRMLVLGAQGVFYNLFFFSYLVSPRTCHRFVGLLEEEAVVTYTRCIQEIEAGHVPKWENYPAPAIAIDYWRMKPDAKLLDVIYAVRSDESTHRFVNHSLANINPDKDVNPFALREPNMLVKGGKLAFERDEAEQYVEESLHMIDEGRQKHDDPQQSQHQQSQHRQA</sequence>
<comment type="subcellular location">
    <subcellularLocation>
        <location evidence="1">Membrane</location>
    </subcellularLocation>
</comment>
<keyword evidence="9 13" id="KW-0560">Oxidoreductase</keyword>
<comment type="cofactor">
    <cofactor evidence="13">
        <name>Fe cation</name>
        <dbReference type="ChEBI" id="CHEBI:24875"/>
    </cofactor>
    <text evidence="13">Binds 2 iron ions per subunit.</text>
</comment>
<evidence type="ECO:0000256" key="2">
    <source>
        <dbReference type="ARBA" id="ARBA00008388"/>
    </source>
</evidence>
<evidence type="ECO:0000256" key="14">
    <source>
        <dbReference type="SAM" id="MobiDB-lite"/>
    </source>
</evidence>
<evidence type="ECO:0000256" key="7">
    <source>
        <dbReference type="ARBA" id="ARBA00022982"/>
    </source>
</evidence>
<comment type="similarity">
    <text evidence="2 13">Belongs to the alternative oxidase family.</text>
</comment>
<evidence type="ECO:0000256" key="13">
    <source>
        <dbReference type="RuleBase" id="RU003779"/>
    </source>
</evidence>
<dbReference type="Proteomes" id="UP001497453">
    <property type="component" value="Chromosome 7"/>
</dbReference>
<evidence type="ECO:0000256" key="15">
    <source>
        <dbReference type="SAM" id="Phobius"/>
    </source>
</evidence>
<evidence type="ECO:0000256" key="9">
    <source>
        <dbReference type="ARBA" id="ARBA00023002"/>
    </source>
</evidence>
<keyword evidence="11 13" id="KW-0472">Membrane</keyword>
<dbReference type="InterPro" id="IPR002680">
    <property type="entry name" value="AOX"/>
</dbReference>
<keyword evidence="7 13" id="KW-0249">Electron transport</keyword>
<evidence type="ECO:0000256" key="8">
    <source>
        <dbReference type="ARBA" id="ARBA00022989"/>
    </source>
</evidence>
<evidence type="ECO:0000256" key="3">
    <source>
        <dbReference type="ARBA" id="ARBA00022448"/>
    </source>
</evidence>
<keyword evidence="5 13" id="KW-0812">Transmembrane</keyword>
<protein>
    <recommendedName>
        <fullName evidence="13">Alternative oxidase</fullName>
        <ecNumber evidence="13">1.-.-.-</ecNumber>
    </recommendedName>
</protein>
<dbReference type="InterPro" id="IPR038659">
    <property type="entry name" value="AOX_sf"/>
</dbReference>
<gene>
    <name evidence="16" type="ORF">GFSPODELE1_LOCUS9167</name>
</gene>
<dbReference type="Gene3D" id="1.20.1260.140">
    <property type="entry name" value="Alternative oxidase"/>
    <property type="match status" value="1"/>
</dbReference>
<organism evidence="16 17">
    <name type="scientific">Somion occarium</name>
    <dbReference type="NCBI Taxonomy" id="3059160"/>
    <lineage>
        <taxon>Eukaryota</taxon>
        <taxon>Fungi</taxon>
        <taxon>Dikarya</taxon>
        <taxon>Basidiomycota</taxon>
        <taxon>Agaricomycotina</taxon>
        <taxon>Agaricomycetes</taxon>
        <taxon>Polyporales</taxon>
        <taxon>Cerrenaceae</taxon>
        <taxon>Somion</taxon>
    </lineage>
</organism>
<name>A0ABP1E2Q4_9APHY</name>
<keyword evidence="6 13" id="KW-0479">Metal-binding</keyword>
<evidence type="ECO:0000256" key="10">
    <source>
        <dbReference type="ARBA" id="ARBA00023004"/>
    </source>
</evidence>
<feature type="compositionally biased region" description="Basic and acidic residues" evidence="14">
    <location>
        <begin position="366"/>
        <end position="381"/>
    </location>
</feature>
<feature type="region of interest" description="Disordered" evidence="14">
    <location>
        <begin position="364"/>
        <end position="394"/>
    </location>
</feature>
<evidence type="ECO:0000313" key="17">
    <source>
        <dbReference type="Proteomes" id="UP001497453"/>
    </source>
</evidence>
<evidence type="ECO:0000256" key="6">
    <source>
        <dbReference type="ARBA" id="ARBA00022723"/>
    </source>
</evidence>
<comment type="function">
    <text evidence="12">Catalyzes cyanide-resistant oxygen consumption. May increase respiration when the cytochrome respiratory pathway is restricted, or in response to low temperatures.</text>
</comment>
<evidence type="ECO:0000256" key="4">
    <source>
        <dbReference type="ARBA" id="ARBA00022660"/>
    </source>
</evidence>
<keyword evidence="8 15" id="KW-1133">Transmembrane helix</keyword>
<dbReference type="Pfam" id="PF01786">
    <property type="entry name" value="AOX"/>
    <property type="match status" value="1"/>
</dbReference>
<dbReference type="PANTHER" id="PTHR31803:SF3">
    <property type="entry name" value="ALTERNATIVE OXIDASE"/>
    <property type="match status" value="1"/>
</dbReference>
<dbReference type="PANTHER" id="PTHR31803">
    <property type="entry name" value="ALTERNATIVE OXIDASE"/>
    <property type="match status" value="1"/>
</dbReference>
<evidence type="ECO:0000256" key="12">
    <source>
        <dbReference type="ARBA" id="ARBA00025285"/>
    </source>
</evidence>
<dbReference type="CDD" id="cd01053">
    <property type="entry name" value="AOX"/>
    <property type="match status" value="1"/>
</dbReference>
<reference evidence="17" key="1">
    <citation type="submission" date="2024-04" db="EMBL/GenBank/DDBJ databases">
        <authorList>
            <person name="Shaw F."/>
            <person name="Minotto A."/>
        </authorList>
    </citation>
    <scope>NUCLEOTIDE SEQUENCE [LARGE SCALE GENOMIC DNA]</scope>
</reference>
<keyword evidence="3" id="KW-0813">Transport</keyword>
<keyword evidence="10 13" id="KW-0408">Iron</keyword>
<feature type="compositionally biased region" description="Low complexity" evidence="14">
    <location>
        <begin position="382"/>
        <end position="394"/>
    </location>
</feature>
<proteinExistence type="inferred from homology"/>
<evidence type="ECO:0000313" key="16">
    <source>
        <dbReference type="EMBL" id="CAL1713139.1"/>
    </source>
</evidence>
<evidence type="ECO:0000256" key="5">
    <source>
        <dbReference type="ARBA" id="ARBA00022692"/>
    </source>
</evidence>
<dbReference type="EC" id="1.-.-.-" evidence="13"/>
<accession>A0ABP1E2Q4</accession>